<keyword evidence="5" id="KW-0963">Cytoplasm</keyword>
<evidence type="ECO:0000256" key="9">
    <source>
        <dbReference type="ARBA" id="ARBA00022771"/>
    </source>
</evidence>
<feature type="compositionally biased region" description="Polar residues" evidence="13">
    <location>
        <begin position="730"/>
        <end position="751"/>
    </location>
</feature>
<evidence type="ECO:0000256" key="1">
    <source>
        <dbReference type="ARBA" id="ARBA00000900"/>
    </source>
</evidence>
<evidence type="ECO:0000256" key="10">
    <source>
        <dbReference type="ARBA" id="ARBA00022833"/>
    </source>
</evidence>
<comment type="subcellular location">
    <subcellularLocation>
        <location evidence="2">Cytoplasm</location>
    </subcellularLocation>
</comment>
<comment type="similarity">
    <text evidence="11">Belongs to the ZNF598/HEL2 family.</text>
</comment>
<dbReference type="InterPro" id="IPR001841">
    <property type="entry name" value="Znf_RING"/>
</dbReference>
<dbReference type="EMBL" id="MU167225">
    <property type="protein sequence ID" value="KAG0149675.1"/>
    <property type="molecule type" value="Genomic_DNA"/>
</dbReference>
<dbReference type="OrthoDB" id="3838338at2759"/>
<evidence type="ECO:0000313" key="16">
    <source>
        <dbReference type="Proteomes" id="UP000886653"/>
    </source>
</evidence>
<evidence type="ECO:0000256" key="12">
    <source>
        <dbReference type="PROSITE-ProRule" id="PRU00175"/>
    </source>
</evidence>
<dbReference type="InterPro" id="IPR044288">
    <property type="entry name" value="ZNF598/HEL2"/>
</dbReference>
<feature type="region of interest" description="Disordered" evidence="13">
    <location>
        <begin position="624"/>
        <end position="680"/>
    </location>
</feature>
<dbReference type="PROSITE" id="PS50089">
    <property type="entry name" value="ZF_RING_2"/>
    <property type="match status" value="1"/>
</dbReference>
<dbReference type="InterPro" id="IPR013087">
    <property type="entry name" value="Znf_C2H2_type"/>
</dbReference>
<dbReference type="Pfam" id="PF25447">
    <property type="entry name" value="RING_ZNF598"/>
    <property type="match status" value="1"/>
</dbReference>
<evidence type="ECO:0000256" key="3">
    <source>
        <dbReference type="ARBA" id="ARBA00004906"/>
    </source>
</evidence>
<evidence type="ECO:0000256" key="4">
    <source>
        <dbReference type="ARBA" id="ARBA00012483"/>
    </source>
</evidence>
<comment type="catalytic activity">
    <reaction evidence="1">
        <text>S-ubiquitinyl-[E2 ubiquitin-conjugating enzyme]-L-cysteine + [acceptor protein]-L-lysine = [E2 ubiquitin-conjugating enzyme]-L-cysteine + N(6)-ubiquitinyl-[acceptor protein]-L-lysine.</text>
        <dbReference type="EC" id="2.3.2.27"/>
    </reaction>
</comment>
<evidence type="ECO:0000313" key="15">
    <source>
        <dbReference type="EMBL" id="KAG0149675.1"/>
    </source>
</evidence>
<feature type="domain" description="RING-type" evidence="14">
    <location>
        <begin position="95"/>
        <end position="135"/>
    </location>
</feature>
<dbReference type="GO" id="GO:0005737">
    <property type="term" value="C:cytoplasm"/>
    <property type="evidence" value="ECO:0007669"/>
    <property type="project" value="UniProtKB-SubCell"/>
</dbReference>
<evidence type="ECO:0000256" key="2">
    <source>
        <dbReference type="ARBA" id="ARBA00004496"/>
    </source>
</evidence>
<dbReference type="InterPro" id="IPR056437">
    <property type="entry name" value="Znf-C2H2_ZNF598/HEL2"/>
</dbReference>
<proteinExistence type="inferred from homology"/>
<dbReference type="GO" id="GO:0043022">
    <property type="term" value="F:ribosome binding"/>
    <property type="evidence" value="ECO:0007669"/>
    <property type="project" value="TreeGrafter"/>
</dbReference>
<sequence length="780" mass="84985">MSTEPRRPDRGRGGRPNGSARRGKGGRQFGAQLTTEGTISAKETPGDTSKAQVVHEDPSLPVPETGPTAHNLQSKGKSKIKDSSDGNIPEEPDLCFICAEPFQYYALGVCSHRTCHICTIRMRALYKKHECTFCKTELPDVIFTENPSAQWSTFDLASFRYKDSQLSIHCETFQQLTDLLGLLKFNCPHPECSSILTNWKELKSHTASSHGLLLCDLCCANKKVFAQEHSLFTQKGLIVHKNQGSVGIGKGIRATHAGDQGQINVDGFDDGFKGHPKCEFCSTYFYDDDQLYKHCREKHEQCFICVRNESGRWQYYRDYPHLETHFRTNHHICTYSTCLQARFVVFETAFELQSHQIAEHGADMGTRAIKDARKIETNFIYSAPREQQAQTTIHGRAGGSGPHDQVIAMSIAPVGTGTASNLSDANRVVPGLGSNSRVPNGPTRRRDKSKFKSTLTVDSPQEAPSSSGMNGTSDTPNQGAAAAQNDPNLQRHAALMKRVEEAVGGSENKLTSFRAAVKMYRNNEMSASGFLDVLSTILDSRSEVLGGIVNHLLDLLDIDEDRKAELLKLWQDLRVEQNQFPSLDGVGSSRGPNLLANYSNLRGPTRGSTNWVGGVVSGASHFPLPTRAKPVGPSTNPLGREVPGLTPRPTKPGISATAWSGSGSASSSNNVPRVIQPKPPPRAIVNTASSKVHKPTEANFPGLPVAQAVLDRQSKVKELLEKSKTNYNSTILNNNQVSASTSNAGRQTQPGNGPGSAHPSSQPPGKKSKKVLLFTNSRPS</sequence>
<dbReference type="Pfam" id="PF23230">
    <property type="entry name" value="zf-C2H2_13"/>
    <property type="match status" value="1"/>
</dbReference>
<feature type="region of interest" description="Disordered" evidence="13">
    <location>
        <begin position="1"/>
        <end position="85"/>
    </location>
</feature>
<feature type="compositionally biased region" description="Basic and acidic residues" evidence="13">
    <location>
        <begin position="1"/>
        <end position="12"/>
    </location>
</feature>
<protein>
    <recommendedName>
        <fullName evidence="4">RING-type E3 ubiquitin transferase</fullName>
        <ecNumber evidence="4">2.3.2.27</ecNumber>
    </recommendedName>
</protein>
<gene>
    <name evidence="15" type="ORF">CROQUDRAFT_88755</name>
</gene>
<keyword evidence="8" id="KW-0479">Metal-binding</keyword>
<feature type="region of interest" description="Disordered" evidence="13">
    <location>
        <begin position="417"/>
        <end position="485"/>
    </location>
</feature>
<comment type="pathway">
    <text evidence="3">Protein modification; protein ubiquitination.</text>
</comment>
<dbReference type="EC" id="2.3.2.27" evidence="4"/>
<dbReference type="PANTHER" id="PTHR22938:SF0">
    <property type="entry name" value="E3 UBIQUITIN-PROTEIN LIGASE ZNF598"/>
    <property type="match status" value="1"/>
</dbReference>
<evidence type="ECO:0000256" key="13">
    <source>
        <dbReference type="SAM" id="MobiDB-lite"/>
    </source>
</evidence>
<feature type="region of interest" description="Disordered" evidence="13">
    <location>
        <begin position="730"/>
        <end position="780"/>
    </location>
</feature>
<dbReference type="InterPro" id="IPR041888">
    <property type="entry name" value="RING-HC_ZNF598/HEL2"/>
</dbReference>
<dbReference type="GO" id="GO:0016567">
    <property type="term" value="P:protein ubiquitination"/>
    <property type="evidence" value="ECO:0007669"/>
    <property type="project" value="TreeGrafter"/>
</dbReference>
<keyword evidence="16" id="KW-1185">Reference proteome</keyword>
<comment type="caution">
    <text evidence="15">The sequence shown here is derived from an EMBL/GenBank/DDBJ whole genome shotgun (WGS) entry which is preliminary data.</text>
</comment>
<dbReference type="SUPFAM" id="SSF57850">
    <property type="entry name" value="RING/U-box"/>
    <property type="match status" value="1"/>
</dbReference>
<evidence type="ECO:0000259" key="14">
    <source>
        <dbReference type="PROSITE" id="PS50089"/>
    </source>
</evidence>
<name>A0A9P6NUE5_9BASI</name>
<keyword evidence="9 12" id="KW-0863">Zinc-finger</keyword>
<evidence type="ECO:0000256" key="8">
    <source>
        <dbReference type="ARBA" id="ARBA00022723"/>
    </source>
</evidence>
<dbReference type="Pfam" id="PF23202">
    <property type="entry name" value="PAH_ZNF598"/>
    <property type="match status" value="1"/>
</dbReference>
<dbReference type="GO" id="GO:0061630">
    <property type="term" value="F:ubiquitin protein ligase activity"/>
    <property type="evidence" value="ECO:0007669"/>
    <property type="project" value="UniProtKB-EC"/>
</dbReference>
<dbReference type="PANTHER" id="PTHR22938">
    <property type="entry name" value="ZINC FINGER PROTEIN 598"/>
    <property type="match status" value="1"/>
</dbReference>
<reference evidence="15" key="1">
    <citation type="submission" date="2013-11" db="EMBL/GenBank/DDBJ databases">
        <title>Genome sequence of the fusiform rust pathogen reveals effectors for host alternation and coevolution with pine.</title>
        <authorList>
            <consortium name="DOE Joint Genome Institute"/>
            <person name="Smith K."/>
            <person name="Pendleton A."/>
            <person name="Kubisiak T."/>
            <person name="Anderson C."/>
            <person name="Salamov A."/>
            <person name="Aerts A."/>
            <person name="Riley R."/>
            <person name="Clum A."/>
            <person name="Lindquist E."/>
            <person name="Ence D."/>
            <person name="Campbell M."/>
            <person name="Kronenberg Z."/>
            <person name="Feau N."/>
            <person name="Dhillon B."/>
            <person name="Hamelin R."/>
            <person name="Burleigh J."/>
            <person name="Smith J."/>
            <person name="Yandell M."/>
            <person name="Nelson C."/>
            <person name="Grigoriev I."/>
            <person name="Davis J."/>
        </authorList>
    </citation>
    <scope>NUCLEOTIDE SEQUENCE</scope>
    <source>
        <strain evidence="15">G11</strain>
    </source>
</reference>
<evidence type="ECO:0000256" key="6">
    <source>
        <dbReference type="ARBA" id="ARBA00022553"/>
    </source>
</evidence>
<organism evidence="15 16">
    <name type="scientific">Cronartium quercuum f. sp. fusiforme G11</name>
    <dbReference type="NCBI Taxonomy" id="708437"/>
    <lineage>
        <taxon>Eukaryota</taxon>
        <taxon>Fungi</taxon>
        <taxon>Dikarya</taxon>
        <taxon>Basidiomycota</taxon>
        <taxon>Pucciniomycotina</taxon>
        <taxon>Pucciniomycetes</taxon>
        <taxon>Pucciniales</taxon>
        <taxon>Coleosporiaceae</taxon>
        <taxon>Cronartium</taxon>
    </lineage>
</organism>
<dbReference type="CDD" id="cd16615">
    <property type="entry name" value="RING-HC_ZNF598"/>
    <property type="match status" value="1"/>
</dbReference>
<evidence type="ECO:0000256" key="11">
    <source>
        <dbReference type="ARBA" id="ARBA00035113"/>
    </source>
</evidence>
<dbReference type="InterPro" id="IPR057634">
    <property type="entry name" value="PAH_ZNF598/HEL2"/>
</dbReference>
<keyword evidence="10" id="KW-0862">Zinc</keyword>
<evidence type="ECO:0000256" key="7">
    <source>
        <dbReference type="ARBA" id="ARBA00022679"/>
    </source>
</evidence>
<keyword evidence="7" id="KW-0808">Transferase</keyword>
<dbReference type="Proteomes" id="UP000886653">
    <property type="component" value="Unassembled WGS sequence"/>
</dbReference>
<accession>A0A9P6NUE5</accession>
<feature type="compositionally biased region" description="Polar residues" evidence="13">
    <location>
        <begin position="452"/>
        <end position="478"/>
    </location>
</feature>
<dbReference type="GO" id="GO:0072344">
    <property type="term" value="P:rescue of stalled ribosome"/>
    <property type="evidence" value="ECO:0007669"/>
    <property type="project" value="InterPro"/>
</dbReference>
<dbReference type="SMART" id="SM00355">
    <property type="entry name" value="ZnF_C2H2"/>
    <property type="match status" value="4"/>
</dbReference>
<dbReference type="PROSITE" id="PS00028">
    <property type="entry name" value="ZINC_FINGER_C2H2_1"/>
    <property type="match status" value="2"/>
</dbReference>
<keyword evidence="6" id="KW-0597">Phosphoprotein</keyword>
<dbReference type="GO" id="GO:0008270">
    <property type="term" value="F:zinc ion binding"/>
    <property type="evidence" value="ECO:0007669"/>
    <property type="project" value="UniProtKB-KW"/>
</dbReference>
<feature type="compositionally biased region" description="Low complexity" evidence="13">
    <location>
        <begin position="653"/>
        <end position="668"/>
    </location>
</feature>
<dbReference type="AlphaFoldDB" id="A0A9P6NUE5"/>
<evidence type="ECO:0000256" key="5">
    <source>
        <dbReference type="ARBA" id="ARBA00022490"/>
    </source>
</evidence>
<feature type="region of interest" description="Disordered" evidence="13">
    <location>
        <begin position="385"/>
        <end position="404"/>
    </location>
</feature>